<dbReference type="SMR" id="B3M1S0"/>
<evidence type="ECO:0000256" key="6">
    <source>
        <dbReference type="ARBA" id="ARBA00023157"/>
    </source>
</evidence>
<evidence type="ECO:0000259" key="11">
    <source>
        <dbReference type="PROSITE" id="PS50240"/>
    </source>
</evidence>
<sequence length="347" mass="38887">MRGLSYQLLWFLVLQIYLQIGHGKIYKRSVSRKTPKERRTWGGMDTNTGPNFGGWLLRILDSKGEFACGGAYYAPLLAITSANCIYPHRNNLHGAAVEGTAFSKCDPELYSEIDTVHIPEKFIYHKRFMDVALVRLKTPIKGLLTEFIKLCSVDLVPGMSMTVFGWGFDSMEVQKPTTHPRSAEVTMEAIPTCRRKYGMSLLLASTSVCVKQPKNSNDCLYDGGCPLIYGNELCGIVSLGSQCQNTSYPGIFTNIKRVVTFITETEEAIRSGTILRTGRKTTKHPKKPMPRTQPKPSLLQITKKETSTTENMLDTMVCEFSRPMRTVTQSMTSTTEGYSEERTNSDL</sequence>
<organism evidence="12 13">
    <name type="scientific">Drosophila ananassae</name>
    <name type="common">Fruit fly</name>
    <dbReference type="NCBI Taxonomy" id="7217"/>
    <lineage>
        <taxon>Eukaryota</taxon>
        <taxon>Metazoa</taxon>
        <taxon>Ecdysozoa</taxon>
        <taxon>Arthropoda</taxon>
        <taxon>Hexapoda</taxon>
        <taxon>Insecta</taxon>
        <taxon>Pterygota</taxon>
        <taxon>Neoptera</taxon>
        <taxon>Endopterygota</taxon>
        <taxon>Diptera</taxon>
        <taxon>Brachycera</taxon>
        <taxon>Muscomorpha</taxon>
        <taxon>Ephydroidea</taxon>
        <taxon>Drosophilidae</taxon>
        <taxon>Drosophila</taxon>
        <taxon>Sophophora</taxon>
    </lineage>
</organism>
<dbReference type="PANTHER" id="PTHR24276:SF91">
    <property type="entry name" value="AT26814P-RELATED"/>
    <property type="match status" value="1"/>
</dbReference>
<dbReference type="InterPro" id="IPR043504">
    <property type="entry name" value="Peptidase_S1_PA_chymotrypsin"/>
</dbReference>
<evidence type="ECO:0000256" key="2">
    <source>
        <dbReference type="ARBA" id="ARBA00022670"/>
    </source>
</evidence>
<dbReference type="SUPFAM" id="SSF50494">
    <property type="entry name" value="Trypsin-like serine proteases"/>
    <property type="match status" value="1"/>
</dbReference>
<keyword evidence="2" id="KW-0645">Protease</keyword>
<dbReference type="GO" id="GO:0004252">
    <property type="term" value="F:serine-type endopeptidase activity"/>
    <property type="evidence" value="ECO:0007669"/>
    <property type="project" value="UniProtKB-EC"/>
</dbReference>
<dbReference type="InterPro" id="IPR001254">
    <property type="entry name" value="Trypsin_dom"/>
</dbReference>
<dbReference type="Proteomes" id="UP000007801">
    <property type="component" value="Unassembled WGS sequence"/>
</dbReference>
<keyword evidence="3 10" id="KW-0732">Signal</keyword>
<evidence type="ECO:0000256" key="10">
    <source>
        <dbReference type="SAM" id="SignalP"/>
    </source>
</evidence>
<dbReference type="SMART" id="SM00020">
    <property type="entry name" value="Tryp_SPc"/>
    <property type="match status" value="1"/>
</dbReference>
<dbReference type="InParanoid" id="B3M1S0"/>
<dbReference type="EMBL" id="CH902617">
    <property type="protein sequence ID" value="EDV44400.2"/>
    <property type="molecule type" value="Genomic_DNA"/>
</dbReference>
<dbReference type="Gene3D" id="2.40.10.10">
    <property type="entry name" value="Trypsin-like serine proteases"/>
    <property type="match status" value="1"/>
</dbReference>
<keyword evidence="6" id="KW-1015">Disulfide bond</keyword>
<evidence type="ECO:0000256" key="7">
    <source>
        <dbReference type="ARBA" id="ARBA00036320"/>
    </source>
</evidence>
<evidence type="ECO:0000256" key="3">
    <source>
        <dbReference type="ARBA" id="ARBA00022729"/>
    </source>
</evidence>
<dbReference type="OrthoDB" id="7849549at2759"/>
<dbReference type="FunCoup" id="B3M1S0">
    <property type="interactions" value="7"/>
</dbReference>
<dbReference type="EC" id="3.4.21.4" evidence="8"/>
<feature type="chain" id="PRO_5006454453" description="trypsin" evidence="10">
    <location>
        <begin position="24"/>
        <end position="347"/>
    </location>
</feature>
<evidence type="ECO:0000256" key="5">
    <source>
        <dbReference type="ARBA" id="ARBA00022825"/>
    </source>
</evidence>
<dbReference type="GeneID" id="6498837"/>
<comment type="subcellular location">
    <subcellularLocation>
        <location evidence="1">Secreted</location>
        <location evidence="1">Extracellular space</location>
    </subcellularLocation>
</comment>
<evidence type="ECO:0000256" key="1">
    <source>
        <dbReference type="ARBA" id="ARBA00004239"/>
    </source>
</evidence>
<gene>
    <name evidence="12" type="primary">Dana\GF16039</name>
    <name evidence="12" type="synonym">dana_GLEANR_17316</name>
    <name evidence="12" type="ORF">GF16039</name>
</gene>
<evidence type="ECO:0000256" key="8">
    <source>
        <dbReference type="ARBA" id="ARBA00038868"/>
    </source>
</evidence>
<keyword evidence="13" id="KW-1185">Reference proteome</keyword>
<feature type="domain" description="Peptidase S1" evidence="11">
    <location>
        <begin position="40"/>
        <end position="267"/>
    </location>
</feature>
<dbReference type="Pfam" id="PF00089">
    <property type="entry name" value="Trypsin"/>
    <property type="match status" value="1"/>
</dbReference>
<dbReference type="InterPro" id="IPR009003">
    <property type="entry name" value="Peptidase_S1_PA"/>
</dbReference>
<dbReference type="GO" id="GO:0006508">
    <property type="term" value="P:proteolysis"/>
    <property type="evidence" value="ECO:0007669"/>
    <property type="project" value="UniProtKB-KW"/>
</dbReference>
<keyword evidence="4 12" id="KW-0378">Hydrolase</keyword>
<dbReference type="GO" id="GO:0005576">
    <property type="term" value="C:extracellular region"/>
    <property type="evidence" value="ECO:0007669"/>
    <property type="project" value="UniProtKB-SubCell"/>
</dbReference>
<keyword evidence="5" id="KW-0720">Serine protease</keyword>
<name>B3M1S0_DROAN</name>
<dbReference type="HOGENOM" id="CLU_585632_0_0_1"/>
<dbReference type="STRING" id="7217.B3M1S0"/>
<evidence type="ECO:0000256" key="9">
    <source>
        <dbReference type="SAM" id="MobiDB-lite"/>
    </source>
</evidence>
<proteinExistence type="predicted"/>
<feature type="compositionally biased region" description="Polar residues" evidence="9">
    <location>
        <begin position="326"/>
        <end position="337"/>
    </location>
</feature>
<dbReference type="KEGG" id="dan:6498837"/>
<protein>
    <recommendedName>
        <fullName evidence="8">trypsin</fullName>
        <ecNumber evidence="8">3.4.21.4</ecNumber>
    </recommendedName>
</protein>
<reference evidence="12 13" key="1">
    <citation type="journal article" date="2007" name="Nature">
        <title>Evolution of genes and genomes on the Drosophila phylogeny.</title>
        <authorList>
            <consortium name="Drosophila 12 Genomes Consortium"/>
            <person name="Clark A.G."/>
            <person name="Eisen M.B."/>
            <person name="Smith D.R."/>
            <person name="Bergman C.M."/>
            <person name="Oliver B."/>
            <person name="Markow T.A."/>
            <person name="Kaufman T.C."/>
            <person name="Kellis M."/>
            <person name="Gelbart W."/>
            <person name="Iyer V.N."/>
            <person name="Pollard D.A."/>
            <person name="Sackton T.B."/>
            <person name="Larracuente A.M."/>
            <person name="Singh N.D."/>
            <person name="Abad J.P."/>
            <person name="Abt D.N."/>
            <person name="Adryan B."/>
            <person name="Aguade M."/>
            <person name="Akashi H."/>
            <person name="Anderson W.W."/>
            <person name="Aquadro C.F."/>
            <person name="Ardell D.H."/>
            <person name="Arguello R."/>
            <person name="Artieri C.G."/>
            <person name="Barbash D.A."/>
            <person name="Barker D."/>
            <person name="Barsanti P."/>
            <person name="Batterham P."/>
            <person name="Batzoglou S."/>
            <person name="Begun D."/>
            <person name="Bhutkar A."/>
            <person name="Blanco E."/>
            <person name="Bosak S.A."/>
            <person name="Bradley R.K."/>
            <person name="Brand A.D."/>
            <person name="Brent M.R."/>
            <person name="Brooks A.N."/>
            <person name="Brown R.H."/>
            <person name="Butlin R.K."/>
            <person name="Caggese C."/>
            <person name="Calvi B.R."/>
            <person name="Bernardo de Carvalho A."/>
            <person name="Caspi A."/>
            <person name="Castrezana S."/>
            <person name="Celniker S.E."/>
            <person name="Chang J.L."/>
            <person name="Chapple C."/>
            <person name="Chatterji S."/>
            <person name="Chinwalla A."/>
            <person name="Civetta A."/>
            <person name="Clifton S.W."/>
            <person name="Comeron J.M."/>
            <person name="Costello J.C."/>
            <person name="Coyne J.A."/>
            <person name="Daub J."/>
            <person name="David R.G."/>
            <person name="Delcher A.L."/>
            <person name="Delehaunty K."/>
            <person name="Do C.B."/>
            <person name="Ebling H."/>
            <person name="Edwards K."/>
            <person name="Eickbush T."/>
            <person name="Evans J.D."/>
            <person name="Filipski A."/>
            <person name="Findeiss S."/>
            <person name="Freyhult E."/>
            <person name="Fulton L."/>
            <person name="Fulton R."/>
            <person name="Garcia A.C."/>
            <person name="Gardiner A."/>
            <person name="Garfield D.A."/>
            <person name="Garvin B.E."/>
            <person name="Gibson G."/>
            <person name="Gilbert D."/>
            <person name="Gnerre S."/>
            <person name="Godfrey J."/>
            <person name="Good R."/>
            <person name="Gotea V."/>
            <person name="Gravely B."/>
            <person name="Greenberg A.J."/>
            <person name="Griffiths-Jones S."/>
            <person name="Gross S."/>
            <person name="Guigo R."/>
            <person name="Gustafson E.A."/>
            <person name="Haerty W."/>
            <person name="Hahn M.W."/>
            <person name="Halligan D.L."/>
            <person name="Halpern A.L."/>
            <person name="Halter G.M."/>
            <person name="Han M.V."/>
            <person name="Heger A."/>
            <person name="Hillier L."/>
            <person name="Hinrichs A.S."/>
            <person name="Holmes I."/>
            <person name="Hoskins R.A."/>
            <person name="Hubisz M.J."/>
            <person name="Hultmark D."/>
            <person name="Huntley M.A."/>
            <person name="Jaffe D.B."/>
            <person name="Jagadeeshan S."/>
            <person name="Jeck W.R."/>
            <person name="Johnson J."/>
            <person name="Jones C.D."/>
            <person name="Jordan W.C."/>
            <person name="Karpen G.H."/>
            <person name="Kataoka E."/>
            <person name="Keightley P.D."/>
            <person name="Kheradpour P."/>
            <person name="Kirkness E.F."/>
            <person name="Koerich L.B."/>
            <person name="Kristiansen K."/>
            <person name="Kudrna D."/>
            <person name="Kulathinal R.J."/>
            <person name="Kumar S."/>
            <person name="Kwok R."/>
            <person name="Lander E."/>
            <person name="Langley C.H."/>
            <person name="Lapoint R."/>
            <person name="Lazzaro B.P."/>
            <person name="Lee S.J."/>
            <person name="Levesque L."/>
            <person name="Li R."/>
            <person name="Lin C.F."/>
            <person name="Lin M.F."/>
            <person name="Lindblad-Toh K."/>
            <person name="Llopart A."/>
            <person name="Long M."/>
            <person name="Low L."/>
            <person name="Lozovsky E."/>
            <person name="Lu J."/>
            <person name="Luo M."/>
            <person name="Machado C.A."/>
            <person name="Makalowski W."/>
            <person name="Marzo M."/>
            <person name="Matsuda M."/>
            <person name="Matzkin L."/>
            <person name="McAllister B."/>
            <person name="McBride C.S."/>
            <person name="McKernan B."/>
            <person name="McKernan K."/>
            <person name="Mendez-Lago M."/>
            <person name="Minx P."/>
            <person name="Mollenhauer M.U."/>
            <person name="Montooth K."/>
            <person name="Mount S.M."/>
            <person name="Mu X."/>
            <person name="Myers E."/>
            <person name="Negre B."/>
            <person name="Newfeld S."/>
            <person name="Nielsen R."/>
            <person name="Noor M.A."/>
            <person name="O'Grady P."/>
            <person name="Pachter L."/>
            <person name="Papaceit M."/>
            <person name="Parisi M.J."/>
            <person name="Parisi M."/>
            <person name="Parts L."/>
            <person name="Pedersen J.S."/>
            <person name="Pesole G."/>
            <person name="Phillippy A.M."/>
            <person name="Ponting C.P."/>
            <person name="Pop M."/>
            <person name="Porcelli D."/>
            <person name="Powell J.R."/>
            <person name="Prohaska S."/>
            <person name="Pruitt K."/>
            <person name="Puig M."/>
            <person name="Quesneville H."/>
            <person name="Ram K.R."/>
            <person name="Rand D."/>
            <person name="Rasmussen M.D."/>
            <person name="Reed L.K."/>
            <person name="Reenan R."/>
            <person name="Reily A."/>
            <person name="Remington K.A."/>
            <person name="Rieger T.T."/>
            <person name="Ritchie M.G."/>
            <person name="Robin C."/>
            <person name="Rogers Y.H."/>
            <person name="Rohde C."/>
            <person name="Rozas J."/>
            <person name="Rubenfield M.J."/>
            <person name="Ruiz A."/>
            <person name="Russo S."/>
            <person name="Salzberg S.L."/>
            <person name="Sanchez-Gracia A."/>
            <person name="Saranga D.J."/>
            <person name="Sato H."/>
            <person name="Schaeffer S.W."/>
            <person name="Schatz M.C."/>
            <person name="Schlenke T."/>
            <person name="Schwartz R."/>
            <person name="Segarra C."/>
            <person name="Singh R.S."/>
            <person name="Sirot L."/>
            <person name="Sirota M."/>
            <person name="Sisneros N.B."/>
            <person name="Smith C.D."/>
            <person name="Smith T.F."/>
            <person name="Spieth J."/>
            <person name="Stage D.E."/>
            <person name="Stark A."/>
            <person name="Stephan W."/>
            <person name="Strausberg R.L."/>
            <person name="Strempel S."/>
            <person name="Sturgill D."/>
            <person name="Sutton G."/>
            <person name="Sutton G.G."/>
            <person name="Tao W."/>
            <person name="Teichmann S."/>
            <person name="Tobari Y.N."/>
            <person name="Tomimura Y."/>
            <person name="Tsolas J.M."/>
            <person name="Valente V.L."/>
            <person name="Venter E."/>
            <person name="Venter J.C."/>
            <person name="Vicario S."/>
            <person name="Vieira F.G."/>
            <person name="Vilella A.J."/>
            <person name="Villasante A."/>
            <person name="Walenz B."/>
            <person name="Wang J."/>
            <person name="Wasserman M."/>
            <person name="Watts T."/>
            <person name="Wilson D."/>
            <person name="Wilson R.K."/>
            <person name="Wing R.A."/>
            <person name="Wolfner M.F."/>
            <person name="Wong A."/>
            <person name="Wong G.K."/>
            <person name="Wu C.I."/>
            <person name="Wu G."/>
            <person name="Yamamoto D."/>
            <person name="Yang H.P."/>
            <person name="Yang S.P."/>
            <person name="Yorke J.A."/>
            <person name="Yoshida K."/>
            <person name="Zdobnov E."/>
            <person name="Zhang P."/>
            <person name="Zhang Y."/>
            <person name="Zimin A.V."/>
            <person name="Baldwin J."/>
            <person name="Abdouelleil A."/>
            <person name="Abdulkadir J."/>
            <person name="Abebe A."/>
            <person name="Abera B."/>
            <person name="Abreu J."/>
            <person name="Acer S.C."/>
            <person name="Aftuck L."/>
            <person name="Alexander A."/>
            <person name="An P."/>
            <person name="Anderson E."/>
            <person name="Anderson S."/>
            <person name="Arachi H."/>
            <person name="Azer M."/>
            <person name="Bachantsang P."/>
            <person name="Barry A."/>
            <person name="Bayul T."/>
            <person name="Berlin A."/>
            <person name="Bessette D."/>
            <person name="Bloom T."/>
            <person name="Blye J."/>
            <person name="Boguslavskiy L."/>
            <person name="Bonnet C."/>
            <person name="Boukhgalter B."/>
            <person name="Bourzgui I."/>
            <person name="Brown A."/>
            <person name="Cahill P."/>
            <person name="Channer S."/>
            <person name="Cheshatsang Y."/>
            <person name="Chuda L."/>
            <person name="Citroen M."/>
            <person name="Collymore A."/>
            <person name="Cooke P."/>
            <person name="Costello M."/>
            <person name="D'Aco K."/>
            <person name="Daza R."/>
            <person name="De Haan G."/>
            <person name="DeGray S."/>
            <person name="DeMaso C."/>
            <person name="Dhargay N."/>
            <person name="Dooley K."/>
            <person name="Dooley E."/>
            <person name="Doricent M."/>
            <person name="Dorje P."/>
            <person name="Dorjee K."/>
            <person name="Dupes A."/>
            <person name="Elong R."/>
            <person name="Falk J."/>
            <person name="Farina A."/>
            <person name="Faro S."/>
            <person name="Ferguson D."/>
            <person name="Fisher S."/>
            <person name="Foley C.D."/>
            <person name="Franke A."/>
            <person name="Friedrich D."/>
            <person name="Gadbois L."/>
            <person name="Gearin G."/>
            <person name="Gearin C.R."/>
            <person name="Giannoukos G."/>
            <person name="Goode T."/>
            <person name="Graham J."/>
            <person name="Grandbois E."/>
            <person name="Grewal S."/>
            <person name="Gyaltsen K."/>
            <person name="Hafez N."/>
            <person name="Hagos B."/>
            <person name="Hall J."/>
            <person name="Henson C."/>
            <person name="Hollinger A."/>
            <person name="Honan T."/>
            <person name="Huard M.D."/>
            <person name="Hughes L."/>
            <person name="Hurhula B."/>
            <person name="Husby M.E."/>
            <person name="Kamat A."/>
            <person name="Kanga B."/>
            <person name="Kashin S."/>
            <person name="Khazanovich D."/>
            <person name="Kisner P."/>
            <person name="Lance K."/>
            <person name="Lara M."/>
            <person name="Lee W."/>
            <person name="Lennon N."/>
            <person name="Letendre F."/>
            <person name="LeVine R."/>
            <person name="Lipovsky A."/>
            <person name="Liu X."/>
            <person name="Liu J."/>
            <person name="Liu S."/>
            <person name="Lokyitsang T."/>
            <person name="Lokyitsang Y."/>
            <person name="Lubonja R."/>
            <person name="Lui A."/>
            <person name="MacDonald P."/>
            <person name="Magnisalis V."/>
            <person name="Maru K."/>
            <person name="Matthews C."/>
            <person name="McCusker W."/>
            <person name="McDonough S."/>
            <person name="Mehta T."/>
            <person name="Meldrim J."/>
            <person name="Meneus L."/>
            <person name="Mihai O."/>
            <person name="Mihalev A."/>
            <person name="Mihova T."/>
            <person name="Mittelman R."/>
            <person name="Mlenga V."/>
            <person name="Montmayeur A."/>
            <person name="Mulrain L."/>
            <person name="Navidi A."/>
            <person name="Naylor J."/>
            <person name="Negash T."/>
            <person name="Nguyen T."/>
            <person name="Nguyen N."/>
            <person name="Nicol R."/>
            <person name="Norbu C."/>
            <person name="Norbu N."/>
            <person name="Novod N."/>
            <person name="O'Neill B."/>
            <person name="Osman S."/>
            <person name="Markiewicz E."/>
            <person name="Oyono O.L."/>
            <person name="Patti C."/>
            <person name="Phunkhang P."/>
            <person name="Pierre F."/>
            <person name="Priest M."/>
            <person name="Raghuraman S."/>
            <person name="Rege F."/>
            <person name="Reyes R."/>
            <person name="Rise C."/>
            <person name="Rogov P."/>
            <person name="Ross K."/>
            <person name="Ryan E."/>
            <person name="Settipalli S."/>
            <person name="Shea T."/>
            <person name="Sherpa N."/>
            <person name="Shi L."/>
            <person name="Shih D."/>
            <person name="Sparrow T."/>
            <person name="Spaulding J."/>
            <person name="Stalker J."/>
            <person name="Stange-Thomann N."/>
            <person name="Stavropoulos S."/>
            <person name="Stone C."/>
            <person name="Strader C."/>
            <person name="Tesfaye S."/>
            <person name="Thomson T."/>
            <person name="Thoulutsang Y."/>
            <person name="Thoulutsang D."/>
            <person name="Topham K."/>
            <person name="Topping I."/>
            <person name="Tsamla T."/>
            <person name="Vassiliev H."/>
            <person name="Vo A."/>
            <person name="Wangchuk T."/>
            <person name="Wangdi T."/>
            <person name="Weiand M."/>
            <person name="Wilkinson J."/>
            <person name="Wilson A."/>
            <person name="Yadav S."/>
            <person name="Young G."/>
            <person name="Yu Q."/>
            <person name="Zembek L."/>
            <person name="Zhong D."/>
            <person name="Zimmer A."/>
            <person name="Zwirko Z."/>
            <person name="Jaffe D.B."/>
            <person name="Alvarez P."/>
            <person name="Brockman W."/>
            <person name="Butler J."/>
            <person name="Chin C."/>
            <person name="Gnerre S."/>
            <person name="Grabherr M."/>
            <person name="Kleber M."/>
            <person name="Mauceli E."/>
            <person name="MacCallum I."/>
        </authorList>
    </citation>
    <scope>NUCLEOTIDE SEQUENCE [LARGE SCALE GENOMIC DNA]</scope>
    <source>
        <strain evidence="13">Tucson 14024-0371.13</strain>
    </source>
</reference>
<dbReference type="AlphaFoldDB" id="B3M1S0"/>
<evidence type="ECO:0000256" key="4">
    <source>
        <dbReference type="ARBA" id="ARBA00022801"/>
    </source>
</evidence>
<feature type="signal peptide" evidence="10">
    <location>
        <begin position="1"/>
        <end position="23"/>
    </location>
</feature>
<dbReference type="PROSITE" id="PS50240">
    <property type="entry name" value="TRYPSIN_DOM"/>
    <property type="match status" value="1"/>
</dbReference>
<dbReference type="InterPro" id="IPR050430">
    <property type="entry name" value="Peptidase_S1"/>
</dbReference>
<comment type="catalytic activity">
    <reaction evidence="7">
        <text>Preferential cleavage: Arg-|-Xaa, Lys-|-Xaa.</text>
        <dbReference type="EC" id="3.4.21.4"/>
    </reaction>
</comment>
<accession>B3M1S0</accession>
<evidence type="ECO:0000313" key="13">
    <source>
        <dbReference type="Proteomes" id="UP000007801"/>
    </source>
</evidence>
<dbReference type="PANTHER" id="PTHR24276">
    <property type="entry name" value="POLYSERASE-RELATED"/>
    <property type="match status" value="1"/>
</dbReference>
<feature type="region of interest" description="Disordered" evidence="9">
    <location>
        <begin position="324"/>
        <end position="347"/>
    </location>
</feature>
<evidence type="ECO:0000313" key="12">
    <source>
        <dbReference type="EMBL" id="EDV44400.2"/>
    </source>
</evidence>
<dbReference type="eggNOG" id="KOG3627">
    <property type="taxonomic scope" value="Eukaryota"/>
</dbReference>